<dbReference type="AlphaFoldDB" id="A0A0D7B5D9"/>
<name>A0A0D7B5D9_9AGAR</name>
<keyword evidence="2 8" id="KW-0138">CF(0)</keyword>
<evidence type="ECO:0000256" key="1">
    <source>
        <dbReference type="ARBA" id="ARBA00022448"/>
    </source>
</evidence>
<dbReference type="EMBL" id="KN880580">
    <property type="protein sequence ID" value="KIY65707.1"/>
    <property type="molecule type" value="Genomic_DNA"/>
</dbReference>
<evidence type="ECO:0000313" key="10">
    <source>
        <dbReference type="Proteomes" id="UP000054007"/>
    </source>
</evidence>
<evidence type="ECO:0000256" key="8">
    <source>
        <dbReference type="RuleBase" id="RU368017"/>
    </source>
</evidence>
<dbReference type="Gene3D" id="1.20.5.2210">
    <property type="match status" value="1"/>
</dbReference>
<dbReference type="PANTHER" id="PTHR12733">
    <property type="entry name" value="MITOCHONDRIAL ATP SYNTHASE B CHAIN"/>
    <property type="match status" value="1"/>
</dbReference>
<evidence type="ECO:0000256" key="6">
    <source>
        <dbReference type="ARBA" id="ARBA00023128"/>
    </source>
</evidence>
<reference evidence="9 10" key="1">
    <citation type="journal article" date="2015" name="Fungal Genet. Biol.">
        <title>Evolution of novel wood decay mechanisms in Agaricales revealed by the genome sequences of Fistulina hepatica and Cylindrobasidium torrendii.</title>
        <authorList>
            <person name="Floudas D."/>
            <person name="Held B.W."/>
            <person name="Riley R."/>
            <person name="Nagy L.G."/>
            <person name="Koehler G."/>
            <person name="Ransdell A.S."/>
            <person name="Younus H."/>
            <person name="Chow J."/>
            <person name="Chiniquy J."/>
            <person name="Lipzen A."/>
            <person name="Tritt A."/>
            <person name="Sun H."/>
            <person name="Haridas S."/>
            <person name="LaButti K."/>
            <person name="Ohm R.A."/>
            <person name="Kues U."/>
            <person name="Blanchette R.A."/>
            <person name="Grigoriev I.V."/>
            <person name="Minto R.E."/>
            <person name="Hibbett D.S."/>
        </authorList>
    </citation>
    <scope>NUCLEOTIDE SEQUENCE [LARGE SCALE GENOMIC DNA]</scope>
    <source>
        <strain evidence="9 10">FP15055 ss-10</strain>
    </source>
</reference>
<dbReference type="SUPFAM" id="SSF161060">
    <property type="entry name" value="ATP synthase B chain-like"/>
    <property type="match status" value="1"/>
</dbReference>
<keyword evidence="4 8" id="KW-0999">Mitochondrion inner membrane</keyword>
<comment type="subunit">
    <text evidence="8">F-type ATPases have 2 components, CF(1) - the catalytic core - and CF(0) - the membrane proton channel. In yeast, the dimeric form of ATP synthase consists of 17 polypeptides: alpha, beta, gamma, delta, epsilon, 4 (B), 5 (OSCP), 6 (A), 8, 9 (C), d, E (Tim11), f, g, h, i/j and k.</text>
</comment>
<evidence type="ECO:0000256" key="7">
    <source>
        <dbReference type="ARBA" id="ARBA00023136"/>
    </source>
</evidence>
<dbReference type="Proteomes" id="UP000054007">
    <property type="component" value="Unassembled WGS sequence"/>
</dbReference>
<proteinExistence type="inferred from homology"/>
<dbReference type="Pfam" id="PF05405">
    <property type="entry name" value="Mt_ATP-synt_B"/>
    <property type="match status" value="1"/>
</dbReference>
<keyword evidence="5 8" id="KW-0406">Ion transport</keyword>
<evidence type="ECO:0000313" key="9">
    <source>
        <dbReference type="EMBL" id="KIY65707.1"/>
    </source>
</evidence>
<dbReference type="GO" id="GO:0005743">
    <property type="term" value="C:mitochondrial inner membrane"/>
    <property type="evidence" value="ECO:0007669"/>
    <property type="project" value="UniProtKB-SubCell"/>
</dbReference>
<evidence type="ECO:0000256" key="3">
    <source>
        <dbReference type="ARBA" id="ARBA00022781"/>
    </source>
</evidence>
<dbReference type="STRING" id="1314674.A0A0D7B5D9"/>
<protein>
    <recommendedName>
        <fullName evidence="8">ATP synthase subunit 4</fullName>
    </recommendedName>
</protein>
<dbReference type="InterPro" id="IPR013837">
    <property type="entry name" value="ATP_synth_F0_suB"/>
</dbReference>
<dbReference type="PANTHER" id="PTHR12733:SF3">
    <property type="entry name" value="ATP SYNTHASE F(0) COMPLEX SUBUNIT B1, MITOCHONDRIAL"/>
    <property type="match status" value="1"/>
</dbReference>
<dbReference type="GO" id="GO:0045259">
    <property type="term" value="C:proton-transporting ATP synthase complex"/>
    <property type="evidence" value="ECO:0007669"/>
    <property type="project" value="UniProtKB-KW"/>
</dbReference>
<sequence length="205" mass="22224">MPTPEEQKAEKIIEKLPSSPGIITKTGSALLATTLGAAAISQELYVVNEETVLLAGSAILFTYLVKAVSGPYSSWAAAKVENIKKVLDEARAEHTASVTERIDAVSQMKNVSATTTALFTLAKETAQLEAQAFEQKQKVEVTKQLKDVLDSWVRYEQSVREAEQSDLTKTVIGNVMKAIGETKTQKDILTEAVASVERLVKAKSI</sequence>
<keyword evidence="3 8" id="KW-0375">Hydrogen ion transport</keyword>
<dbReference type="InterPro" id="IPR008688">
    <property type="entry name" value="ATP_synth_Bsub_B/MI25"/>
</dbReference>
<dbReference type="GO" id="GO:0046933">
    <property type="term" value="F:proton-transporting ATP synthase activity, rotational mechanism"/>
    <property type="evidence" value="ECO:0007669"/>
    <property type="project" value="TreeGrafter"/>
</dbReference>
<comment type="similarity">
    <text evidence="8">Belongs to the eukaryotic ATPase B chain family.</text>
</comment>
<gene>
    <name evidence="9" type="ORF">CYLTODRAFT_400054</name>
</gene>
<keyword evidence="1 8" id="KW-0813">Transport</keyword>
<keyword evidence="7 8" id="KW-0472">Membrane</keyword>
<evidence type="ECO:0000256" key="4">
    <source>
        <dbReference type="ARBA" id="ARBA00022792"/>
    </source>
</evidence>
<evidence type="ECO:0000256" key="2">
    <source>
        <dbReference type="ARBA" id="ARBA00022547"/>
    </source>
</evidence>
<keyword evidence="6 8" id="KW-0496">Mitochondrion</keyword>
<accession>A0A0D7B5D9</accession>
<comment type="function">
    <text evidence="8">Subunit b, of the mitochondrial membrane ATP synthase complex (F(1)F(0) ATP synthase or Complex V) that produces ATP from ADP in the presence of a proton gradient across the membrane which is generated by electron transport complexes of the respiratory chain. ATP synthase complex consist of a soluble F(1) head domain - the catalytic core - and a membrane F(1) domain - the membrane proton channel. These two domains are linked by a central stalk rotating inside the F(1) region and a stationary peripheral stalk. During catalysis, ATP synthesis in the catalytic domain of F(1) is coupled via a rotary mechanism of the central stalk subunits to proton translocation. In vivo, can only synthesize ATP although its ATP hydrolase activity can be activated artificially in vitro. Part of the complex F(0) domain. Part of the complex F(0) domain and the peripheric stalk, which acts as a stator to hold the catalytic alpha(3)beta(3) subcomplex and subunit a/ATP6 static relative to the rotary elements.</text>
</comment>
<organism evidence="9 10">
    <name type="scientific">Cylindrobasidium torrendii FP15055 ss-10</name>
    <dbReference type="NCBI Taxonomy" id="1314674"/>
    <lineage>
        <taxon>Eukaryota</taxon>
        <taxon>Fungi</taxon>
        <taxon>Dikarya</taxon>
        <taxon>Basidiomycota</taxon>
        <taxon>Agaricomycotina</taxon>
        <taxon>Agaricomycetes</taxon>
        <taxon>Agaricomycetidae</taxon>
        <taxon>Agaricales</taxon>
        <taxon>Marasmiineae</taxon>
        <taxon>Physalacriaceae</taxon>
        <taxon>Cylindrobasidium</taxon>
    </lineage>
</organism>
<evidence type="ECO:0000256" key="5">
    <source>
        <dbReference type="ARBA" id="ARBA00023065"/>
    </source>
</evidence>
<dbReference type="OrthoDB" id="67388at2759"/>
<comment type="subcellular location">
    <subcellularLocation>
        <location evidence="8">Mitochondrion</location>
    </subcellularLocation>
    <subcellularLocation>
        <location evidence="8">Mitochondrion inner membrane</location>
    </subcellularLocation>
</comment>
<keyword evidence="10" id="KW-1185">Reference proteome</keyword>